<dbReference type="SFLD" id="SFLDG01135">
    <property type="entry name" value="C1.5.6:_HAD__Beta-PGM__Phospha"/>
    <property type="match status" value="1"/>
</dbReference>
<dbReference type="PANTHER" id="PTHR43434:SF24">
    <property type="entry name" value="HYDROLASE-RELATED"/>
    <property type="match status" value="1"/>
</dbReference>
<dbReference type="GO" id="GO:0006281">
    <property type="term" value="P:DNA repair"/>
    <property type="evidence" value="ECO:0007669"/>
    <property type="project" value="TreeGrafter"/>
</dbReference>
<dbReference type="Proteomes" id="UP000179334">
    <property type="component" value="Unassembled WGS sequence"/>
</dbReference>
<evidence type="ECO:0000313" key="2">
    <source>
        <dbReference type="Proteomes" id="UP000179334"/>
    </source>
</evidence>
<dbReference type="SFLD" id="SFLDG01129">
    <property type="entry name" value="C1.5:_HAD__Beta-PGM__Phosphata"/>
    <property type="match status" value="1"/>
</dbReference>
<dbReference type="GO" id="GO:0005829">
    <property type="term" value="C:cytosol"/>
    <property type="evidence" value="ECO:0007669"/>
    <property type="project" value="TreeGrafter"/>
</dbReference>
<reference evidence="1 2" key="1">
    <citation type="journal article" date="2016" name="Nat. Commun.">
        <title>Thousands of microbial genomes shed light on interconnected biogeochemical processes in an aquifer system.</title>
        <authorList>
            <person name="Anantharaman K."/>
            <person name="Brown C.T."/>
            <person name="Hug L.A."/>
            <person name="Sharon I."/>
            <person name="Castelle C.J."/>
            <person name="Probst A.J."/>
            <person name="Thomas B.C."/>
            <person name="Singh A."/>
            <person name="Wilkins M.J."/>
            <person name="Karaoz U."/>
            <person name="Brodie E.L."/>
            <person name="Williams K.H."/>
            <person name="Hubbard S.S."/>
            <person name="Banfield J.F."/>
        </authorList>
    </citation>
    <scope>NUCLEOTIDE SEQUENCE [LARGE SCALE GENOMIC DNA]</scope>
</reference>
<accession>A0A1F6T7K9</accession>
<dbReference type="Gene3D" id="3.40.50.1000">
    <property type="entry name" value="HAD superfamily/HAD-like"/>
    <property type="match status" value="1"/>
</dbReference>
<gene>
    <name evidence="1" type="ORF">A2V91_02490</name>
</gene>
<dbReference type="EMBL" id="MFSR01000002">
    <property type="protein sequence ID" value="OGI41110.1"/>
    <property type="molecule type" value="Genomic_DNA"/>
</dbReference>
<dbReference type="InterPro" id="IPR050155">
    <property type="entry name" value="HAD-like_hydrolase_sf"/>
</dbReference>
<dbReference type="InterPro" id="IPR006439">
    <property type="entry name" value="HAD-SF_hydro_IA"/>
</dbReference>
<dbReference type="InterPro" id="IPR036412">
    <property type="entry name" value="HAD-like_sf"/>
</dbReference>
<proteinExistence type="predicted"/>
<dbReference type="Gene3D" id="1.10.150.240">
    <property type="entry name" value="Putative phosphatase, domain 2"/>
    <property type="match status" value="1"/>
</dbReference>
<keyword evidence="1" id="KW-0378">Hydrolase</keyword>
<evidence type="ECO:0000313" key="1">
    <source>
        <dbReference type="EMBL" id="OGI41110.1"/>
    </source>
</evidence>
<dbReference type="NCBIfam" id="TIGR01549">
    <property type="entry name" value="HAD-SF-IA-v1"/>
    <property type="match status" value="1"/>
</dbReference>
<dbReference type="PANTHER" id="PTHR43434">
    <property type="entry name" value="PHOSPHOGLYCOLATE PHOSPHATASE"/>
    <property type="match status" value="1"/>
</dbReference>
<dbReference type="InterPro" id="IPR023198">
    <property type="entry name" value="PGP-like_dom2"/>
</dbReference>
<dbReference type="InterPro" id="IPR041492">
    <property type="entry name" value="HAD_2"/>
</dbReference>
<dbReference type="GO" id="GO:0008967">
    <property type="term" value="F:phosphoglycolate phosphatase activity"/>
    <property type="evidence" value="ECO:0007669"/>
    <property type="project" value="TreeGrafter"/>
</dbReference>
<protein>
    <submittedName>
        <fullName evidence="1">HAD family hydrolase</fullName>
    </submittedName>
</protein>
<dbReference type="AlphaFoldDB" id="A0A1F6T7K9"/>
<dbReference type="SUPFAM" id="SSF56784">
    <property type="entry name" value="HAD-like"/>
    <property type="match status" value="1"/>
</dbReference>
<dbReference type="InterPro" id="IPR023214">
    <property type="entry name" value="HAD_sf"/>
</dbReference>
<dbReference type="Pfam" id="PF13419">
    <property type="entry name" value="HAD_2"/>
    <property type="match status" value="1"/>
</dbReference>
<sequence>MSRRYELLIFDWDGTLMDSIDRIVRCFRNACTDVGVPAPAVPATRHVIGLGLAEAIEQLLPHADAATRERVVERYREHFLHLDHTAMPLYAGVRAGLERLAEHGYLLAVATGKSRRGLARVLEETGMAPLFVATRCADEAFSKPHPRMLEDLLEYTGQRADAALMIGDTVYDLQMARAATMDSLAVSYGVHAREDLLAHAPLACLDSFDEVYRWLRPRAVTPTAAAVTAD</sequence>
<comment type="caution">
    <text evidence="1">The sequence shown here is derived from an EMBL/GenBank/DDBJ whole genome shotgun (WGS) entry which is preliminary data.</text>
</comment>
<name>A0A1F6T7K9_9PROT</name>
<organism evidence="1 2">
    <name type="scientific">Candidatus Muproteobacteria bacterium RBG_16_64_10</name>
    <dbReference type="NCBI Taxonomy" id="1817757"/>
    <lineage>
        <taxon>Bacteria</taxon>
        <taxon>Pseudomonadati</taxon>
        <taxon>Pseudomonadota</taxon>
        <taxon>Candidatus Muproteobacteria</taxon>
    </lineage>
</organism>
<dbReference type="SFLD" id="SFLDS00003">
    <property type="entry name" value="Haloacid_Dehalogenase"/>
    <property type="match status" value="1"/>
</dbReference>